<protein>
    <submittedName>
        <fullName evidence="3">AraC family transcriptional regulator</fullName>
    </submittedName>
</protein>
<feature type="transmembrane region" description="Helical" evidence="1">
    <location>
        <begin position="380"/>
        <end position="399"/>
    </location>
</feature>
<dbReference type="PROSITE" id="PS01124">
    <property type="entry name" value="HTH_ARAC_FAMILY_2"/>
    <property type="match status" value="1"/>
</dbReference>
<evidence type="ECO:0000256" key="1">
    <source>
        <dbReference type="SAM" id="Phobius"/>
    </source>
</evidence>
<dbReference type="OrthoDB" id="5295174at2"/>
<keyword evidence="1" id="KW-1133">Transmembrane helix</keyword>
<sequence length="559" mass="65923">MNQKKIYLLLCVISQIIYAQKSNFKIPDSLKNKNFNYLDDKIYNLRGDSATASVYLYTYLHKAKKEQNWKEIINGYQNILHESPESLKLIYADSMIYVAKKSKVYALVGSSYLSKGIIYYGKNQLQNALDNYIIANNFISRTNDEYLIYKTKYNIAIIKTYLGYYDEAISLLLECVGYFKDKNPRPYLNSLHSLGLCYNRIGNYGLCSQTNTLGFSESIRVDNNEMNPYFTHSEGVNQYFKNNYRTAITNLNLALPIIIKNKDLASESIAYFYIGKSFWHLKKYDLALPFFQKVDHIFKDKGYINPDLREVYELLIKYYKTKDNLEGQLYCIDQLLKADNYLNESYKYLVSKIHKEYNTKELLFEKEKIHAKFLKEKQHVYFFIGLVIILFIISFFLTYRHLKTRRLYKQKFDELILRINSDNKSKPKIKSEKNQILDINPETAANILKQLKKFEHDQKFLEKDLTLSKLAVRFKSNPKYLSIIIAHYRDKSFSKYINDLKIDYLVNLLKTEKRFRGYSNSALAEEAGFTSTQRFAHAFLSKTEISATYFIEQIKKEKI</sequence>
<feature type="domain" description="HTH araC/xylS-type" evidence="2">
    <location>
        <begin position="461"/>
        <end position="553"/>
    </location>
</feature>
<gene>
    <name evidence="3" type="ORF">EAH81_16525</name>
</gene>
<dbReference type="GO" id="GO:0043565">
    <property type="term" value="F:sequence-specific DNA binding"/>
    <property type="evidence" value="ECO:0007669"/>
    <property type="project" value="InterPro"/>
</dbReference>
<comment type="caution">
    <text evidence="3">The sequence shown here is derived from an EMBL/GenBank/DDBJ whole genome shotgun (WGS) entry which is preliminary data.</text>
</comment>
<dbReference type="GO" id="GO:0003700">
    <property type="term" value="F:DNA-binding transcription factor activity"/>
    <property type="evidence" value="ECO:0007669"/>
    <property type="project" value="InterPro"/>
</dbReference>
<reference evidence="3 4" key="1">
    <citation type="journal article" date="2019" name="Environ. Microbiol.">
        <title>Species interactions and distinct microbial communities in high Arctic permafrost affected cryosols are associated with the CH4 and CO2 gas fluxes.</title>
        <authorList>
            <person name="Altshuler I."/>
            <person name="Hamel J."/>
            <person name="Turney S."/>
            <person name="Magnuson E."/>
            <person name="Levesque R."/>
            <person name="Greer C."/>
            <person name="Whyte L.G."/>
        </authorList>
    </citation>
    <scope>NUCLEOTIDE SEQUENCE [LARGE SCALE GENOMIC DNA]</scope>
    <source>
        <strain evidence="3 4">42</strain>
    </source>
</reference>
<dbReference type="Proteomes" id="UP000319700">
    <property type="component" value="Unassembled WGS sequence"/>
</dbReference>
<dbReference type="RefSeq" id="WP_140509008.1">
    <property type="nucleotide sequence ID" value="NZ_RCZH01000010.1"/>
</dbReference>
<dbReference type="SMART" id="SM00342">
    <property type="entry name" value="HTH_ARAC"/>
    <property type="match status" value="1"/>
</dbReference>
<dbReference type="AlphaFoldDB" id="A0A502EL92"/>
<name>A0A502EL92_9FLAO</name>
<keyword evidence="1" id="KW-0812">Transmembrane</keyword>
<dbReference type="Gene3D" id="1.10.10.60">
    <property type="entry name" value="Homeodomain-like"/>
    <property type="match status" value="2"/>
</dbReference>
<proteinExistence type="predicted"/>
<keyword evidence="1" id="KW-0472">Membrane</keyword>
<accession>A0A502EL92</accession>
<dbReference type="InterPro" id="IPR011990">
    <property type="entry name" value="TPR-like_helical_dom_sf"/>
</dbReference>
<organism evidence="3 4">
    <name type="scientific">Flavobacterium pectinovorum</name>
    <dbReference type="NCBI Taxonomy" id="29533"/>
    <lineage>
        <taxon>Bacteria</taxon>
        <taxon>Pseudomonadati</taxon>
        <taxon>Bacteroidota</taxon>
        <taxon>Flavobacteriia</taxon>
        <taxon>Flavobacteriales</taxon>
        <taxon>Flavobacteriaceae</taxon>
        <taxon>Flavobacterium</taxon>
    </lineage>
</organism>
<dbReference type="SUPFAM" id="SSF48452">
    <property type="entry name" value="TPR-like"/>
    <property type="match status" value="2"/>
</dbReference>
<keyword evidence="4" id="KW-1185">Reference proteome</keyword>
<evidence type="ECO:0000313" key="4">
    <source>
        <dbReference type="Proteomes" id="UP000319700"/>
    </source>
</evidence>
<dbReference type="EMBL" id="RCZH01000010">
    <property type="protein sequence ID" value="TPG38523.1"/>
    <property type="molecule type" value="Genomic_DNA"/>
</dbReference>
<evidence type="ECO:0000313" key="3">
    <source>
        <dbReference type="EMBL" id="TPG38523.1"/>
    </source>
</evidence>
<evidence type="ECO:0000259" key="2">
    <source>
        <dbReference type="PROSITE" id="PS01124"/>
    </source>
</evidence>
<dbReference type="InterPro" id="IPR018060">
    <property type="entry name" value="HTH_AraC"/>
</dbReference>
<dbReference type="Gene3D" id="1.25.40.10">
    <property type="entry name" value="Tetratricopeptide repeat domain"/>
    <property type="match status" value="2"/>
</dbReference>